<protein>
    <submittedName>
        <fullName evidence="2">Mariner Mos1 transposase</fullName>
    </submittedName>
</protein>
<dbReference type="GO" id="GO:0000729">
    <property type="term" value="P:DNA double-strand break processing"/>
    <property type="evidence" value="ECO:0007669"/>
    <property type="project" value="TreeGrafter"/>
</dbReference>
<dbReference type="GO" id="GO:0046975">
    <property type="term" value="F:histone H3K36 methyltransferase activity"/>
    <property type="evidence" value="ECO:0007669"/>
    <property type="project" value="TreeGrafter"/>
</dbReference>
<dbReference type="GO" id="GO:0000793">
    <property type="term" value="C:condensed chromosome"/>
    <property type="evidence" value="ECO:0007669"/>
    <property type="project" value="TreeGrafter"/>
</dbReference>
<dbReference type="InterPro" id="IPR036388">
    <property type="entry name" value="WH-like_DNA-bd_sf"/>
</dbReference>
<dbReference type="GO" id="GO:0006303">
    <property type="term" value="P:double-strand break repair via nonhomologous end joining"/>
    <property type="evidence" value="ECO:0007669"/>
    <property type="project" value="TreeGrafter"/>
</dbReference>
<proteinExistence type="predicted"/>
<evidence type="ECO:0000259" key="1">
    <source>
        <dbReference type="Pfam" id="PF17906"/>
    </source>
</evidence>
<dbReference type="Pfam" id="PF17906">
    <property type="entry name" value="HTH_48"/>
    <property type="match status" value="1"/>
</dbReference>
<dbReference type="GO" id="GO:0005634">
    <property type="term" value="C:nucleus"/>
    <property type="evidence" value="ECO:0007669"/>
    <property type="project" value="TreeGrafter"/>
</dbReference>
<dbReference type="InParanoid" id="F4WGR3"/>
<sequence length="122" mass="14219">MKLDKQHFCLLFYSHQKKTTADAHKIICEIYGENVMTIRTCMNWFKCFKNDDFNISERGHKDCSGCRAIVEEDELPALLNEYSAQLIRGLALQLEVDQSTIVCHLNAMRNVQKSEKWVHINI</sequence>
<dbReference type="PANTHER" id="PTHR46060:SF2">
    <property type="entry name" value="HISTONE-LYSINE N-METHYLTRANSFERASE SETMAR"/>
    <property type="match status" value="1"/>
</dbReference>
<dbReference type="GO" id="GO:0003697">
    <property type="term" value="F:single-stranded DNA binding"/>
    <property type="evidence" value="ECO:0007669"/>
    <property type="project" value="TreeGrafter"/>
</dbReference>
<dbReference type="Proteomes" id="UP000007755">
    <property type="component" value="Unassembled WGS sequence"/>
</dbReference>
<dbReference type="PANTHER" id="PTHR46060">
    <property type="entry name" value="MARINER MOS1 TRANSPOSASE-LIKE PROTEIN"/>
    <property type="match status" value="1"/>
</dbReference>
<evidence type="ECO:0000313" key="3">
    <source>
        <dbReference type="Proteomes" id="UP000007755"/>
    </source>
</evidence>
<dbReference type="GO" id="GO:0015074">
    <property type="term" value="P:DNA integration"/>
    <property type="evidence" value="ECO:0007669"/>
    <property type="project" value="TreeGrafter"/>
</dbReference>
<dbReference type="GO" id="GO:0044547">
    <property type="term" value="F:DNA topoisomerase binding"/>
    <property type="evidence" value="ECO:0007669"/>
    <property type="project" value="TreeGrafter"/>
</dbReference>
<dbReference type="GO" id="GO:0003690">
    <property type="term" value="F:double-stranded DNA binding"/>
    <property type="evidence" value="ECO:0007669"/>
    <property type="project" value="TreeGrafter"/>
</dbReference>
<name>F4WGR3_ACREC</name>
<dbReference type="GO" id="GO:0000014">
    <property type="term" value="F:single-stranded DNA endodeoxyribonuclease activity"/>
    <property type="evidence" value="ECO:0007669"/>
    <property type="project" value="TreeGrafter"/>
</dbReference>
<dbReference type="Gene3D" id="1.10.10.10">
    <property type="entry name" value="Winged helix-like DNA-binding domain superfamily/Winged helix DNA-binding domain"/>
    <property type="match status" value="1"/>
</dbReference>
<dbReference type="EMBL" id="GL888145">
    <property type="protein sequence ID" value="EGI66618.1"/>
    <property type="molecule type" value="Genomic_DNA"/>
</dbReference>
<gene>
    <name evidence="2" type="ORF">G5I_04860</name>
</gene>
<dbReference type="GO" id="GO:0035861">
    <property type="term" value="C:site of double-strand break"/>
    <property type="evidence" value="ECO:0007669"/>
    <property type="project" value="TreeGrafter"/>
</dbReference>
<keyword evidence="3" id="KW-1185">Reference proteome</keyword>
<feature type="domain" description="Mos1 transposase HTH" evidence="1">
    <location>
        <begin position="8"/>
        <end position="52"/>
    </location>
</feature>
<accession>F4WGR3</accession>
<organism evidence="3">
    <name type="scientific">Acromyrmex echinatior</name>
    <name type="common">Panamanian leafcutter ant</name>
    <name type="synonym">Acromyrmex octospinosus echinatior</name>
    <dbReference type="NCBI Taxonomy" id="103372"/>
    <lineage>
        <taxon>Eukaryota</taxon>
        <taxon>Metazoa</taxon>
        <taxon>Ecdysozoa</taxon>
        <taxon>Arthropoda</taxon>
        <taxon>Hexapoda</taxon>
        <taxon>Insecta</taxon>
        <taxon>Pterygota</taxon>
        <taxon>Neoptera</taxon>
        <taxon>Endopterygota</taxon>
        <taxon>Hymenoptera</taxon>
        <taxon>Apocrita</taxon>
        <taxon>Aculeata</taxon>
        <taxon>Formicoidea</taxon>
        <taxon>Formicidae</taxon>
        <taxon>Myrmicinae</taxon>
        <taxon>Acromyrmex</taxon>
    </lineage>
</organism>
<dbReference type="GO" id="GO:0044774">
    <property type="term" value="P:mitotic DNA integrity checkpoint signaling"/>
    <property type="evidence" value="ECO:0007669"/>
    <property type="project" value="TreeGrafter"/>
</dbReference>
<dbReference type="GO" id="GO:0031297">
    <property type="term" value="P:replication fork processing"/>
    <property type="evidence" value="ECO:0007669"/>
    <property type="project" value="TreeGrafter"/>
</dbReference>
<dbReference type="InterPro" id="IPR052709">
    <property type="entry name" value="Transposase-MT_Hybrid"/>
</dbReference>
<dbReference type="InterPro" id="IPR041426">
    <property type="entry name" value="Mos1_HTH"/>
</dbReference>
<dbReference type="Gene3D" id="1.10.10.1450">
    <property type="match status" value="1"/>
</dbReference>
<dbReference type="GO" id="GO:0042800">
    <property type="term" value="F:histone H3K4 methyltransferase activity"/>
    <property type="evidence" value="ECO:0007669"/>
    <property type="project" value="TreeGrafter"/>
</dbReference>
<reference evidence="2" key="1">
    <citation type="submission" date="2011-02" db="EMBL/GenBank/DDBJ databases">
        <title>The genome of the leaf-cutting ant Acromyrmex echinatior suggests key adaptations to social evolution and fungus farming.</title>
        <authorList>
            <person name="Nygaard S."/>
            <person name="Zhang G."/>
        </authorList>
    </citation>
    <scope>NUCLEOTIDE SEQUENCE</scope>
</reference>
<dbReference type="AlphaFoldDB" id="F4WGR3"/>
<evidence type="ECO:0000313" key="2">
    <source>
        <dbReference type="EMBL" id="EGI66618.1"/>
    </source>
</evidence>